<dbReference type="GO" id="GO:0008234">
    <property type="term" value="F:cysteine-type peptidase activity"/>
    <property type="evidence" value="ECO:0007669"/>
    <property type="project" value="UniProtKB-KW"/>
</dbReference>
<feature type="region of interest" description="Disordered" evidence="5">
    <location>
        <begin position="122"/>
        <end position="143"/>
    </location>
</feature>
<dbReference type="GO" id="GO:0019784">
    <property type="term" value="F:deNEDDylase activity"/>
    <property type="evidence" value="ECO:0007669"/>
    <property type="project" value="InterPro"/>
</dbReference>
<dbReference type="InterPro" id="IPR044613">
    <property type="entry name" value="Nep1/2-like"/>
</dbReference>
<dbReference type="InterPro" id="IPR038765">
    <property type="entry name" value="Papain-like_cys_pep_sf"/>
</dbReference>
<keyword evidence="2" id="KW-0645">Protease</keyword>
<evidence type="ECO:0000256" key="3">
    <source>
        <dbReference type="ARBA" id="ARBA00022801"/>
    </source>
</evidence>
<keyword evidence="4" id="KW-0788">Thiol protease</keyword>
<gene>
    <name evidence="7" type="ORF">g.17661</name>
</gene>
<reference evidence="7" key="1">
    <citation type="submission" date="2015-11" db="EMBL/GenBank/DDBJ databases">
        <title>De novo transcriptome assembly of four potential Pierce s Disease insect vectors from Arizona vineyards.</title>
        <authorList>
            <person name="Tassone E.E."/>
        </authorList>
    </citation>
    <scope>NUCLEOTIDE SEQUENCE</scope>
</reference>
<dbReference type="AlphaFoldDB" id="A0A1B6K7M6"/>
<feature type="domain" description="Ubiquitin-like protease family profile" evidence="6">
    <location>
        <begin position="255"/>
        <end position="333"/>
    </location>
</feature>
<evidence type="ECO:0000256" key="1">
    <source>
        <dbReference type="ARBA" id="ARBA00005234"/>
    </source>
</evidence>
<dbReference type="EMBL" id="GECU01000246">
    <property type="protein sequence ID" value="JAT07461.1"/>
    <property type="molecule type" value="Transcribed_RNA"/>
</dbReference>
<name>A0A1B6K7M6_9HEMI</name>
<comment type="similarity">
    <text evidence="1">Belongs to the peptidase C48 family.</text>
</comment>
<evidence type="ECO:0000313" key="7">
    <source>
        <dbReference type="EMBL" id="JAT07461.1"/>
    </source>
</evidence>
<dbReference type="PANTHER" id="PTHR46468:SF1">
    <property type="entry name" value="SENTRIN-SPECIFIC PROTEASE 8"/>
    <property type="match status" value="1"/>
</dbReference>
<evidence type="ECO:0000256" key="2">
    <source>
        <dbReference type="ARBA" id="ARBA00022670"/>
    </source>
</evidence>
<proteinExistence type="inferred from homology"/>
<organism evidence="7">
    <name type="scientific">Homalodisca liturata</name>
    <dbReference type="NCBI Taxonomy" id="320908"/>
    <lineage>
        <taxon>Eukaryota</taxon>
        <taxon>Metazoa</taxon>
        <taxon>Ecdysozoa</taxon>
        <taxon>Arthropoda</taxon>
        <taxon>Hexapoda</taxon>
        <taxon>Insecta</taxon>
        <taxon>Pterygota</taxon>
        <taxon>Neoptera</taxon>
        <taxon>Paraneoptera</taxon>
        <taxon>Hemiptera</taxon>
        <taxon>Auchenorrhyncha</taxon>
        <taxon>Membracoidea</taxon>
        <taxon>Cicadellidae</taxon>
        <taxon>Cicadellinae</taxon>
        <taxon>Proconiini</taxon>
        <taxon>Homalodisca</taxon>
    </lineage>
</organism>
<evidence type="ECO:0000259" key="6">
    <source>
        <dbReference type="Pfam" id="PF02902"/>
    </source>
</evidence>
<dbReference type="GO" id="GO:0000338">
    <property type="term" value="P:protein deneddylation"/>
    <property type="evidence" value="ECO:0007669"/>
    <property type="project" value="TreeGrafter"/>
</dbReference>
<keyword evidence="3" id="KW-0378">Hydrolase</keyword>
<dbReference type="InterPro" id="IPR003653">
    <property type="entry name" value="Peptidase_C48_C"/>
</dbReference>
<sequence>MESIPLAKYNMGDHLNPVVRIKRLTEEDVKKYKRIKRISELDPKNNDFLPSPGGEVSLEYMDNESGEALSTSGENGQCSSNHIHNRCSRNLKAVYEDTEDQTPRVCPKQVDLKTKISEVHHSNNECPKETDYGFDSEENSRSRNEEFLFDDPNNSIQSNLQFSDSFPQEITTDLAFFDEQILRFDHGRMLTDEEVWDGLQSLSSENVLVLPPSVCLKVRLLDEEVDRDIFPEIDFNTRLIIAPISNAQQDDLTGFNTEGSHWSLVVVDLWKQEYLYLDSIPRFNYSDALEFCKNANILLGFKHFKFIVKECRQQNDGYSCGLEVMKNAREQVELLKHNLIGSSIMTGNTAFAGKPKLVIMGDYHAQNIAELLQQIVPQFDILSDCCQGASVSITVHVISVISKFLREEDCILVITGTEETKPRDYPIAALHISEIITKTNTAGTLVDEVPSFRFCLIRQNAKCQKDSDESLQDNLIDSLS</sequence>
<dbReference type="Gene3D" id="3.40.395.10">
    <property type="entry name" value="Adenoviral Proteinase, Chain A"/>
    <property type="match status" value="1"/>
</dbReference>
<accession>A0A1B6K7M6</accession>
<dbReference type="GO" id="GO:0006508">
    <property type="term" value="P:proteolysis"/>
    <property type="evidence" value="ECO:0007669"/>
    <property type="project" value="UniProtKB-KW"/>
</dbReference>
<evidence type="ECO:0000256" key="5">
    <source>
        <dbReference type="SAM" id="MobiDB-lite"/>
    </source>
</evidence>
<protein>
    <recommendedName>
        <fullName evidence="6">Ubiquitin-like protease family profile domain-containing protein</fullName>
    </recommendedName>
</protein>
<dbReference type="SUPFAM" id="SSF54001">
    <property type="entry name" value="Cysteine proteinases"/>
    <property type="match status" value="1"/>
</dbReference>
<dbReference type="PANTHER" id="PTHR46468">
    <property type="entry name" value="SENTRIN-SPECIFIC PROTEASE 8"/>
    <property type="match status" value="1"/>
</dbReference>
<evidence type="ECO:0000256" key="4">
    <source>
        <dbReference type="ARBA" id="ARBA00022807"/>
    </source>
</evidence>
<feature type="compositionally biased region" description="Basic and acidic residues" evidence="5">
    <location>
        <begin position="122"/>
        <end position="131"/>
    </location>
</feature>
<dbReference type="Pfam" id="PF02902">
    <property type="entry name" value="Peptidase_C48"/>
    <property type="match status" value="1"/>
</dbReference>